<comment type="subcellular location">
    <subcellularLocation>
        <location evidence="1">Membrane</location>
        <topology evidence="1">Single-pass type II membrane protein</topology>
    </subcellularLocation>
</comment>
<evidence type="ECO:0000256" key="4">
    <source>
        <dbReference type="ARBA" id="ARBA00023136"/>
    </source>
</evidence>
<sequence length="507" mass="58170">MAISYRRLNNEYSDVEQQNEVCALSNTETPSIWHTGIHRPSNGNGSTRWLDRARFALLGFALFFLLNQLEFVNFGVFNLRSGFLKLTNGEPLKKIPTKQILLFRRRPEVASVDCARVISGDVNYTEKFSKGRIPLIPNPNLDMSCSGIRDRVLMGRSEQEKINYSIAFARDVHEAYEYLEMQLAASYSFENHYCYSTDSKAPRDFQQKIRMLAACLPNVYTPPEKNVMDSAGHNINRGHYDCMTVLIEQPDWKYLVLQQTFDVVLHTHREMAEMFKLIEGTNDVEIVEGVPWGRINKELDWSLPGLGFITNNTMMSQEEVSKAKISFGKGYVQASLMRAAVKWITKEVNVEKLITQFNGKPSDYGVDEQFIATLQVSETLRMPGGFHHTCAGRTNDWYMTRYTIWGGECKTNNWRHGQCVFGIEDAPSLTNKTAKRFLMGNKFVPDFDFAGYSCINEWVFNKTRDGDQPFDADHIIKNPQARYNREKLAGRIDIYTYNCSDIPKGKK</sequence>
<reference evidence="8" key="1">
    <citation type="submission" date="2024-02" db="UniProtKB">
        <authorList>
            <consortium name="WormBaseParasite"/>
        </authorList>
    </citation>
    <scope>IDENTIFICATION</scope>
</reference>
<dbReference type="GO" id="GO:0016020">
    <property type="term" value="C:membrane"/>
    <property type="evidence" value="ECO:0007669"/>
    <property type="project" value="UniProtKB-SubCell"/>
</dbReference>
<feature type="transmembrane region" description="Helical" evidence="6">
    <location>
        <begin position="55"/>
        <end position="77"/>
    </location>
</feature>
<name>A0AAF3F5P4_9BILA</name>
<protein>
    <submittedName>
        <fullName evidence="8">Uncharacterized protein</fullName>
    </submittedName>
</protein>
<dbReference type="Pfam" id="PF02485">
    <property type="entry name" value="Branch"/>
    <property type="match status" value="1"/>
</dbReference>
<keyword evidence="6" id="KW-1133">Transmembrane helix</keyword>
<evidence type="ECO:0000256" key="3">
    <source>
        <dbReference type="ARBA" id="ARBA00022679"/>
    </source>
</evidence>
<keyword evidence="4 6" id="KW-0472">Membrane</keyword>
<dbReference type="AlphaFoldDB" id="A0AAF3F5P4"/>
<dbReference type="Proteomes" id="UP000887575">
    <property type="component" value="Unassembled WGS sequence"/>
</dbReference>
<evidence type="ECO:0000256" key="2">
    <source>
        <dbReference type="ARBA" id="ARBA00022676"/>
    </source>
</evidence>
<dbReference type="InterPro" id="IPR003406">
    <property type="entry name" value="Glyco_trans_14"/>
</dbReference>
<keyword evidence="5" id="KW-0325">Glycoprotein</keyword>
<keyword evidence="6" id="KW-0812">Transmembrane</keyword>
<evidence type="ECO:0000313" key="8">
    <source>
        <dbReference type="WBParaSite" id="MBELARI_LOCUS21868"/>
    </source>
</evidence>
<keyword evidence="7" id="KW-1185">Reference proteome</keyword>
<dbReference type="PANTHER" id="PTHR46671">
    <property type="entry name" value="PROTEIN CBG11221"/>
    <property type="match status" value="1"/>
</dbReference>
<evidence type="ECO:0000256" key="6">
    <source>
        <dbReference type="SAM" id="Phobius"/>
    </source>
</evidence>
<keyword evidence="2" id="KW-0328">Glycosyltransferase</keyword>
<evidence type="ECO:0000256" key="5">
    <source>
        <dbReference type="ARBA" id="ARBA00023180"/>
    </source>
</evidence>
<dbReference type="PANTHER" id="PTHR46671:SF7">
    <property type="entry name" value="CORE-2_I-BRANCHING ENZYME"/>
    <property type="match status" value="1"/>
</dbReference>
<proteinExistence type="predicted"/>
<dbReference type="WBParaSite" id="MBELARI_LOCUS21868">
    <property type="protein sequence ID" value="MBELARI_LOCUS21868"/>
    <property type="gene ID" value="MBELARI_LOCUS21868"/>
</dbReference>
<organism evidence="7 8">
    <name type="scientific">Mesorhabditis belari</name>
    <dbReference type="NCBI Taxonomy" id="2138241"/>
    <lineage>
        <taxon>Eukaryota</taxon>
        <taxon>Metazoa</taxon>
        <taxon>Ecdysozoa</taxon>
        <taxon>Nematoda</taxon>
        <taxon>Chromadorea</taxon>
        <taxon>Rhabditida</taxon>
        <taxon>Rhabditina</taxon>
        <taxon>Rhabditomorpha</taxon>
        <taxon>Rhabditoidea</taxon>
        <taxon>Rhabditidae</taxon>
        <taxon>Mesorhabditinae</taxon>
        <taxon>Mesorhabditis</taxon>
    </lineage>
</organism>
<dbReference type="GO" id="GO:0016757">
    <property type="term" value="F:glycosyltransferase activity"/>
    <property type="evidence" value="ECO:0007669"/>
    <property type="project" value="UniProtKB-KW"/>
</dbReference>
<evidence type="ECO:0000256" key="1">
    <source>
        <dbReference type="ARBA" id="ARBA00004606"/>
    </source>
</evidence>
<keyword evidence="3" id="KW-0808">Transferase</keyword>
<accession>A0AAF3F5P4</accession>
<evidence type="ECO:0000313" key="7">
    <source>
        <dbReference type="Proteomes" id="UP000887575"/>
    </source>
</evidence>